<dbReference type="HOGENOM" id="CLU_1770740_0_0_1"/>
<dbReference type="PANTHER" id="PTHR47955:SF11">
    <property type="entry name" value="4-HYDROXYPHENYLACETALDEHYDE OXIME MONOOXYGENASE"/>
    <property type="match status" value="1"/>
</dbReference>
<evidence type="ECO:0000256" key="1">
    <source>
        <dbReference type="ARBA" id="ARBA00010617"/>
    </source>
</evidence>
<reference evidence="4" key="3">
    <citation type="submission" date="2015-04" db="UniProtKB">
        <authorList>
            <consortium name="EnsemblPlants"/>
        </authorList>
    </citation>
    <scope>IDENTIFICATION</scope>
</reference>
<dbReference type="AlphaFoldDB" id="A0A0D9XF46"/>
<keyword evidence="5" id="KW-1185">Reference proteome</keyword>
<name>A0A0D9XF46_9ORYZ</name>
<evidence type="ECO:0000313" key="5">
    <source>
        <dbReference type="Proteomes" id="UP000032180"/>
    </source>
</evidence>
<keyword evidence="3" id="KW-0408">Iron</keyword>
<organism evidence="4 5">
    <name type="scientific">Leersia perrieri</name>
    <dbReference type="NCBI Taxonomy" id="77586"/>
    <lineage>
        <taxon>Eukaryota</taxon>
        <taxon>Viridiplantae</taxon>
        <taxon>Streptophyta</taxon>
        <taxon>Embryophyta</taxon>
        <taxon>Tracheophyta</taxon>
        <taxon>Spermatophyta</taxon>
        <taxon>Magnoliopsida</taxon>
        <taxon>Liliopsida</taxon>
        <taxon>Poales</taxon>
        <taxon>Poaceae</taxon>
        <taxon>BOP clade</taxon>
        <taxon>Oryzoideae</taxon>
        <taxon>Oryzeae</taxon>
        <taxon>Oryzinae</taxon>
        <taxon>Leersia</taxon>
    </lineage>
</organism>
<reference evidence="5" key="2">
    <citation type="submission" date="2013-12" db="EMBL/GenBank/DDBJ databases">
        <authorList>
            <person name="Yu Y."/>
            <person name="Lee S."/>
            <person name="de Baynast K."/>
            <person name="Wissotski M."/>
            <person name="Liu L."/>
            <person name="Talag J."/>
            <person name="Goicoechea J."/>
            <person name="Angelova A."/>
            <person name="Jetty R."/>
            <person name="Kudrna D."/>
            <person name="Golser W."/>
            <person name="Rivera L."/>
            <person name="Zhang J."/>
            <person name="Wing R."/>
        </authorList>
    </citation>
    <scope>NUCLEOTIDE SEQUENCE</scope>
</reference>
<dbReference type="Proteomes" id="UP000032180">
    <property type="component" value="Chromosome 9"/>
</dbReference>
<dbReference type="EnsemblPlants" id="LPERR09G10930.1">
    <property type="protein sequence ID" value="LPERR09G10930.1"/>
    <property type="gene ID" value="LPERR09G10930"/>
</dbReference>
<dbReference type="GO" id="GO:0046872">
    <property type="term" value="F:metal ion binding"/>
    <property type="evidence" value="ECO:0007669"/>
    <property type="project" value="UniProtKB-KW"/>
</dbReference>
<evidence type="ECO:0000256" key="2">
    <source>
        <dbReference type="ARBA" id="ARBA00022723"/>
    </source>
</evidence>
<reference evidence="4 5" key="1">
    <citation type="submission" date="2012-08" db="EMBL/GenBank/DDBJ databases">
        <title>Oryza genome evolution.</title>
        <authorList>
            <person name="Wing R.A."/>
        </authorList>
    </citation>
    <scope>NUCLEOTIDE SEQUENCE</scope>
</reference>
<sequence length="147" mass="16655">MVAKKSRTAGHLRLPPSPWHLPIIGGCPHRAFRDLAAVHGRARCYIAPPRLHRSPPSWPPPRTRRERCCRRRQDHAFATRPSLAIPTRLLYDCTNIAFAPHDSLLARLLHEANTLLGVSRDWHGCGHVDDTDTKARRAFELADRSDP</sequence>
<protein>
    <submittedName>
        <fullName evidence="4">Uncharacterized protein</fullName>
    </submittedName>
</protein>
<accession>A0A0D9XF46</accession>
<evidence type="ECO:0000313" key="4">
    <source>
        <dbReference type="EnsemblPlants" id="LPERR09G10930.1"/>
    </source>
</evidence>
<proteinExistence type="inferred from homology"/>
<comment type="similarity">
    <text evidence="1">Belongs to the cytochrome P450 family.</text>
</comment>
<dbReference type="Gramene" id="LPERR09G10930.1">
    <property type="protein sequence ID" value="LPERR09G10930.1"/>
    <property type="gene ID" value="LPERR09G10930"/>
</dbReference>
<dbReference type="STRING" id="77586.A0A0D9XF46"/>
<dbReference type="PANTHER" id="PTHR47955">
    <property type="entry name" value="CYTOCHROME P450 FAMILY 71 PROTEIN"/>
    <property type="match status" value="1"/>
</dbReference>
<evidence type="ECO:0000256" key="3">
    <source>
        <dbReference type="ARBA" id="ARBA00023004"/>
    </source>
</evidence>
<dbReference type="PROSITE" id="PS51257">
    <property type="entry name" value="PROKAR_LIPOPROTEIN"/>
    <property type="match status" value="1"/>
</dbReference>
<keyword evidence="2" id="KW-0479">Metal-binding</keyword>